<protein>
    <recommendedName>
        <fullName evidence="3">KAT8 regulatory NSL complex subunit 2</fullName>
    </recommendedName>
    <alternativeName>
        <fullName evidence="11">NSL complex protein NSL2</fullName>
    </alternativeName>
    <alternativeName>
        <fullName evidence="10">Non-specific lethal 2 homolog</fullName>
    </alternativeName>
</protein>
<sequence length="309" mass="34477">MGSVNKHHTSSLNKKDTVPHQSQIENPRNPSTSSDTEDRNPNPNNSYPNLVDQVMESGSVAKGPLIIDGTEEDSILAKSEYLTREEVIRRRLRRVKQMEKVYRDHYWALMEELRVKYREYYWKYGKSPFKEEEEIENVVGNGVVEGSGENNNNNNNNNNNSSSSRLGLGLGSGENSSSDGKNKRCASAGCKSKAMALTNYCHNHILLDTRQTLYKSCDYVVKSASTGPVHCGKTILRSNVPSLCSVHFQKAEKHVTRALRRAGLNITSSSKLAPKFHVIVAESVRQINAKRRERKAAVGNAVVKEENGA</sequence>
<dbReference type="OMA" id="KYCHAHI"/>
<comment type="subunit">
    <text evidence="13">Component of the NSL complex at least composed of KAT8/MOF, KANSL1, KANSL2, KANSL3, MCRS1, PHF20, OGT1/OGT, WDR5 and HCFC1.</text>
</comment>
<dbReference type="InterPro" id="IPR026316">
    <property type="entry name" value="NSL2"/>
</dbReference>
<keyword evidence="9" id="KW-0539">Nucleus</keyword>
<keyword evidence="8" id="KW-0496">Mitochondrion</keyword>
<comment type="caution">
    <text evidence="16">The sequence shown here is derived from an EMBL/GenBank/DDBJ whole genome shotgun (WGS) entry which is preliminary data.</text>
</comment>
<feature type="domain" description="KANL2-like probable zinc-finger" evidence="15">
    <location>
        <begin position="185"/>
        <end position="248"/>
    </location>
</feature>
<evidence type="ECO:0000256" key="6">
    <source>
        <dbReference type="ARBA" id="ARBA00022843"/>
    </source>
</evidence>
<evidence type="ECO:0000256" key="7">
    <source>
        <dbReference type="ARBA" id="ARBA00022853"/>
    </source>
</evidence>
<evidence type="ECO:0000256" key="4">
    <source>
        <dbReference type="ARBA" id="ARBA00022499"/>
    </source>
</evidence>
<dbReference type="AlphaFoldDB" id="A0A200Q2D8"/>
<dbReference type="InParanoid" id="A0A200Q2D8"/>
<evidence type="ECO:0000256" key="12">
    <source>
        <dbReference type="ARBA" id="ARBA00093359"/>
    </source>
</evidence>
<dbReference type="GO" id="GO:0006325">
    <property type="term" value="P:chromatin organization"/>
    <property type="evidence" value="ECO:0007669"/>
    <property type="project" value="UniProtKB-KW"/>
</dbReference>
<dbReference type="Pfam" id="PF13891">
    <property type="entry name" value="zf-C3HC3H_KANSL2"/>
    <property type="match status" value="1"/>
</dbReference>
<reference evidence="16 17" key="1">
    <citation type="journal article" date="2017" name="Mol. Plant">
        <title>The Genome of Medicinal Plant Macleaya cordata Provides New Insights into Benzylisoquinoline Alkaloids Metabolism.</title>
        <authorList>
            <person name="Liu X."/>
            <person name="Liu Y."/>
            <person name="Huang P."/>
            <person name="Ma Y."/>
            <person name="Qing Z."/>
            <person name="Tang Q."/>
            <person name="Cao H."/>
            <person name="Cheng P."/>
            <person name="Zheng Y."/>
            <person name="Yuan Z."/>
            <person name="Zhou Y."/>
            <person name="Liu J."/>
            <person name="Tang Z."/>
            <person name="Zhuo Y."/>
            <person name="Zhang Y."/>
            <person name="Yu L."/>
            <person name="Huang J."/>
            <person name="Yang P."/>
            <person name="Peng Q."/>
            <person name="Zhang J."/>
            <person name="Jiang W."/>
            <person name="Zhang Z."/>
            <person name="Lin K."/>
            <person name="Ro D.K."/>
            <person name="Chen X."/>
            <person name="Xiong X."/>
            <person name="Shang Y."/>
            <person name="Huang S."/>
            <person name="Zeng J."/>
        </authorList>
    </citation>
    <scope>NUCLEOTIDE SEQUENCE [LARGE SCALE GENOMIC DNA]</scope>
    <source>
        <strain evidence="17">cv. BLH2017</strain>
        <tissue evidence="16">Root</tissue>
    </source>
</reference>
<evidence type="ECO:0000256" key="1">
    <source>
        <dbReference type="ARBA" id="ARBA00004123"/>
    </source>
</evidence>
<evidence type="ECO:0000256" key="5">
    <source>
        <dbReference type="ARBA" id="ARBA00022553"/>
    </source>
</evidence>
<gene>
    <name evidence="16" type="ORF">BVC80_1713g61</name>
</gene>
<feature type="compositionally biased region" description="Polar residues" evidence="14">
    <location>
        <begin position="19"/>
        <end position="34"/>
    </location>
</feature>
<comment type="subcellular location">
    <subcellularLocation>
        <location evidence="2">Mitochondrion</location>
    </subcellularLocation>
    <subcellularLocation>
        <location evidence="1">Nucleus</location>
    </subcellularLocation>
</comment>
<proteinExistence type="predicted"/>
<dbReference type="OrthoDB" id="677315at2759"/>
<evidence type="ECO:0000256" key="9">
    <source>
        <dbReference type="ARBA" id="ARBA00023242"/>
    </source>
</evidence>
<dbReference type="PANTHER" id="PTHR13453:SF1">
    <property type="entry name" value="KAT8 REGULATORY NSL COMPLEX SUBUNIT 2"/>
    <property type="match status" value="1"/>
</dbReference>
<keyword evidence="6" id="KW-0832">Ubl conjugation</keyword>
<dbReference type="Proteomes" id="UP000195402">
    <property type="component" value="Unassembled WGS sequence"/>
</dbReference>
<evidence type="ECO:0000256" key="3">
    <source>
        <dbReference type="ARBA" id="ARBA00015508"/>
    </source>
</evidence>
<keyword evidence="17" id="KW-1185">Reference proteome</keyword>
<keyword evidence="4" id="KW-1017">Isopeptide bond</keyword>
<evidence type="ECO:0000313" key="16">
    <source>
        <dbReference type="EMBL" id="OVA04618.1"/>
    </source>
</evidence>
<dbReference type="InterPro" id="IPR025927">
    <property type="entry name" value="Znf_KANL2-like"/>
</dbReference>
<evidence type="ECO:0000259" key="15">
    <source>
        <dbReference type="Pfam" id="PF13891"/>
    </source>
</evidence>
<organism evidence="16 17">
    <name type="scientific">Macleaya cordata</name>
    <name type="common">Five-seeded plume-poppy</name>
    <name type="synonym">Bocconia cordata</name>
    <dbReference type="NCBI Taxonomy" id="56857"/>
    <lineage>
        <taxon>Eukaryota</taxon>
        <taxon>Viridiplantae</taxon>
        <taxon>Streptophyta</taxon>
        <taxon>Embryophyta</taxon>
        <taxon>Tracheophyta</taxon>
        <taxon>Spermatophyta</taxon>
        <taxon>Magnoliopsida</taxon>
        <taxon>Ranunculales</taxon>
        <taxon>Papaveraceae</taxon>
        <taxon>Papaveroideae</taxon>
        <taxon>Macleaya</taxon>
    </lineage>
</organism>
<feature type="region of interest" description="Disordered" evidence="14">
    <location>
        <begin position="142"/>
        <end position="183"/>
    </location>
</feature>
<accession>A0A200Q2D8</accession>
<evidence type="ECO:0000313" key="17">
    <source>
        <dbReference type="Proteomes" id="UP000195402"/>
    </source>
</evidence>
<keyword evidence="16" id="KW-0238">DNA-binding</keyword>
<dbReference type="PANTHER" id="PTHR13453">
    <property type="entry name" value="KAT8 REGULATORY NSL COMPLEX SUBUNIT 2"/>
    <property type="match status" value="1"/>
</dbReference>
<dbReference type="GO" id="GO:0003677">
    <property type="term" value="F:DNA binding"/>
    <property type="evidence" value="ECO:0007669"/>
    <property type="project" value="UniProtKB-KW"/>
</dbReference>
<dbReference type="GO" id="GO:0005634">
    <property type="term" value="C:nucleus"/>
    <property type="evidence" value="ECO:0007669"/>
    <property type="project" value="UniProtKB-SubCell"/>
</dbReference>
<dbReference type="GO" id="GO:0044545">
    <property type="term" value="C:NSL complex"/>
    <property type="evidence" value="ECO:0007669"/>
    <property type="project" value="TreeGrafter"/>
</dbReference>
<keyword evidence="5" id="KW-0597">Phosphoprotein</keyword>
<evidence type="ECO:0000256" key="13">
    <source>
        <dbReference type="ARBA" id="ARBA00093543"/>
    </source>
</evidence>
<evidence type="ECO:0000256" key="11">
    <source>
        <dbReference type="ARBA" id="ARBA00033378"/>
    </source>
</evidence>
<evidence type="ECO:0000256" key="10">
    <source>
        <dbReference type="ARBA" id="ARBA00032947"/>
    </source>
</evidence>
<keyword evidence="7" id="KW-0156">Chromatin regulator</keyword>
<evidence type="ECO:0000256" key="8">
    <source>
        <dbReference type="ARBA" id="ARBA00023128"/>
    </source>
</evidence>
<evidence type="ECO:0000256" key="14">
    <source>
        <dbReference type="SAM" id="MobiDB-lite"/>
    </source>
</evidence>
<dbReference type="GO" id="GO:0005739">
    <property type="term" value="C:mitochondrion"/>
    <property type="evidence" value="ECO:0007669"/>
    <property type="project" value="UniProtKB-SubCell"/>
</dbReference>
<feature type="region of interest" description="Disordered" evidence="14">
    <location>
        <begin position="1"/>
        <end position="50"/>
    </location>
</feature>
<name>A0A200Q2D8_MACCD</name>
<dbReference type="EMBL" id="MVGT01003297">
    <property type="protein sequence ID" value="OVA04618.1"/>
    <property type="molecule type" value="Genomic_DNA"/>
</dbReference>
<dbReference type="FunCoup" id="A0A200Q2D8">
    <property type="interactions" value="1778"/>
</dbReference>
<feature type="compositionally biased region" description="Low complexity" evidence="14">
    <location>
        <begin position="142"/>
        <end position="178"/>
    </location>
</feature>
<comment type="function">
    <text evidence="12">Non-catalytic component of the NSL histone acetyltransferase complex, a multiprotein complex that mediates histone H4 acetylation at 'Lys-5'- and 'Lys-8' (H4K5ac and H4K8ac) at transcription start sites and promotes transcription initiation. Required for NSL complex stability and for transcription of intraciliary transport genes in both ciliated and non-ciliated cells by regulating histone H4 acetylation at 'Lys-5'- and 'Lys-12' (H4K5ac and H4K12ac). This is necessary for cilium assembly in ciliated cells and for organization of the microtubule cytoskeleton in non-ciliated cells. Required within the NSL complex to maintain nuclear architecture stability by promoting KAT8-mediated acetylation of lamin LMNA.</text>
</comment>
<evidence type="ECO:0000256" key="2">
    <source>
        <dbReference type="ARBA" id="ARBA00004173"/>
    </source>
</evidence>